<dbReference type="AlphaFoldDB" id="A0A939IRL7"/>
<evidence type="ECO:0000256" key="3">
    <source>
        <dbReference type="ARBA" id="ARBA00023237"/>
    </source>
</evidence>
<dbReference type="InterPro" id="IPR036942">
    <property type="entry name" value="Beta-barrel_TonB_sf"/>
</dbReference>
<feature type="non-terminal residue" evidence="5">
    <location>
        <position position="1"/>
    </location>
</feature>
<evidence type="ECO:0000259" key="4">
    <source>
        <dbReference type="Pfam" id="PF00593"/>
    </source>
</evidence>
<gene>
    <name evidence="5" type="ORF">J0A66_22840</name>
</gene>
<dbReference type="Pfam" id="PF00593">
    <property type="entry name" value="TonB_dep_Rec_b-barrel"/>
    <property type="match status" value="1"/>
</dbReference>
<protein>
    <submittedName>
        <fullName evidence="5">TonB-dependent receptor</fullName>
    </submittedName>
</protein>
<accession>A0A939IRL7</accession>
<evidence type="ECO:0000256" key="2">
    <source>
        <dbReference type="ARBA" id="ARBA00023136"/>
    </source>
</evidence>
<dbReference type="SUPFAM" id="SSF56935">
    <property type="entry name" value="Porins"/>
    <property type="match status" value="1"/>
</dbReference>
<dbReference type="GO" id="GO:0009279">
    <property type="term" value="C:cell outer membrane"/>
    <property type="evidence" value="ECO:0007669"/>
    <property type="project" value="UniProtKB-SubCell"/>
</dbReference>
<feature type="non-terminal residue" evidence="5">
    <location>
        <position position="99"/>
    </location>
</feature>
<proteinExistence type="predicted"/>
<organism evidence="5 6">
    <name type="scientific">Bowmanella dokdonensis</name>
    <dbReference type="NCBI Taxonomy" id="751969"/>
    <lineage>
        <taxon>Bacteria</taxon>
        <taxon>Pseudomonadati</taxon>
        <taxon>Pseudomonadota</taxon>
        <taxon>Gammaproteobacteria</taxon>
        <taxon>Alteromonadales</taxon>
        <taxon>Alteromonadaceae</taxon>
        <taxon>Bowmanella</taxon>
    </lineage>
</organism>
<keyword evidence="6" id="KW-1185">Reference proteome</keyword>
<comment type="subcellular location">
    <subcellularLocation>
        <location evidence="1">Cell outer membrane</location>
    </subcellularLocation>
</comment>
<sequence>LFSSMLRGKLALWYQLSPGIMLRTTLSNGFRAPTAGQVFSERTSQSLNSSFDAITTSGRFSPNGEVAAVLSERPEVNIRPLRAEKSVNISAGVGFSLPG</sequence>
<keyword evidence="5" id="KW-0675">Receptor</keyword>
<dbReference type="EMBL" id="JAFKCV010000337">
    <property type="protein sequence ID" value="MBN7828075.1"/>
    <property type="molecule type" value="Genomic_DNA"/>
</dbReference>
<dbReference type="InterPro" id="IPR000531">
    <property type="entry name" value="Beta-barrel_TonB"/>
</dbReference>
<comment type="caution">
    <text evidence="5">The sequence shown here is derived from an EMBL/GenBank/DDBJ whole genome shotgun (WGS) entry which is preliminary data.</text>
</comment>
<name>A0A939IRL7_9ALTE</name>
<dbReference type="Proteomes" id="UP000664654">
    <property type="component" value="Unassembled WGS sequence"/>
</dbReference>
<evidence type="ECO:0000313" key="5">
    <source>
        <dbReference type="EMBL" id="MBN7828075.1"/>
    </source>
</evidence>
<feature type="domain" description="TonB-dependent receptor-like beta-barrel" evidence="4">
    <location>
        <begin position="9"/>
        <end position="93"/>
    </location>
</feature>
<keyword evidence="2" id="KW-0472">Membrane</keyword>
<evidence type="ECO:0000313" key="6">
    <source>
        <dbReference type="Proteomes" id="UP000664654"/>
    </source>
</evidence>
<evidence type="ECO:0000256" key="1">
    <source>
        <dbReference type="ARBA" id="ARBA00004442"/>
    </source>
</evidence>
<reference evidence="5" key="1">
    <citation type="submission" date="2021-03" db="EMBL/GenBank/DDBJ databases">
        <title>novel species isolated from a fishpond in China.</title>
        <authorList>
            <person name="Lu H."/>
            <person name="Cai Z."/>
        </authorList>
    </citation>
    <scope>NUCLEOTIDE SEQUENCE</scope>
    <source>
        <strain evidence="5">JCM 30855</strain>
    </source>
</reference>
<dbReference type="Gene3D" id="2.40.170.20">
    <property type="entry name" value="TonB-dependent receptor, beta-barrel domain"/>
    <property type="match status" value="1"/>
</dbReference>
<dbReference type="RefSeq" id="WP_206576076.1">
    <property type="nucleotide sequence ID" value="NZ_JAFKCV010000337.1"/>
</dbReference>
<keyword evidence="3" id="KW-0998">Cell outer membrane</keyword>